<organism evidence="3">
    <name type="scientific">hydrothermal vent metagenome</name>
    <dbReference type="NCBI Taxonomy" id="652676"/>
    <lineage>
        <taxon>unclassified sequences</taxon>
        <taxon>metagenomes</taxon>
        <taxon>ecological metagenomes</taxon>
    </lineage>
</organism>
<dbReference type="EMBL" id="UOEB01000126">
    <property type="protein sequence ID" value="VAV84044.1"/>
    <property type="molecule type" value="Genomic_DNA"/>
</dbReference>
<dbReference type="AlphaFoldDB" id="A0A3B0QQS7"/>
<keyword evidence="3" id="KW-0675">Receptor</keyword>
<evidence type="ECO:0000256" key="1">
    <source>
        <dbReference type="SAM" id="Phobius"/>
    </source>
</evidence>
<protein>
    <submittedName>
        <fullName evidence="3">Regulatory sensor-transducer, BlaR1/MecR1 family / TonB-dependent receptor</fullName>
    </submittedName>
</protein>
<evidence type="ECO:0000259" key="2">
    <source>
        <dbReference type="Pfam" id="PF05569"/>
    </source>
</evidence>
<evidence type="ECO:0000313" key="3">
    <source>
        <dbReference type="EMBL" id="VAV84044.1"/>
    </source>
</evidence>
<proteinExistence type="predicted"/>
<gene>
    <name evidence="3" type="ORF">MNBD_BACTEROID02-1077</name>
</gene>
<feature type="transmembrane region" description="Helical" evidence="1">
    <location>
        <begin position="87"/>
        <end position="105"/>
    </location>
</feature>
<feature type="transmembrane region" description="Helical" evidence="1">
    <location>
        <begin position="6"/>
        <end position="22"/>
    </location>
</feature>
<keyword evidence="1" id="KW-0472">Membrane</keyword>
<reference evidence="3" key="1">
    <citation type="submission" date="2018-06" db="EMBL/GenBank/DDBJ databases">
        <authorList>
            <person name="Zhirakovskaya E."/>
        </authorList>
    </citation>
    <scope>NUCLEOTIDE SEQUENCE</scope>
</reference>
<feature type="domain" description="Peptidase M56" evidence="2">
    <location>
        <begin position="159"/>
        <end position="228"/>
    </location>
</feature>
<accession>A0A3B0QQS7</accession>
<dbReference type="Pfam" id="PF05569">
    <property type="entry name" value="Peptidase_M56"/>
    <property type="match status" value="1"/>
</dbReference>
<keyword evidence="1" id="KW-1133">Transmembrane helix</keyword>
<name>A0A3B0QQS7_9ZZZZ</name>
<feature type="non-terminal residue" evidence="3">
    <location>
        <position position="233"/>
    </location>
</feature>
<feature type="transmembrane region" description="Helical" evidence="1">
    <location>
        <begin position="34"/>
        <end position="55"/>
    </location>
</feature>
<keyword evidence="1" id="KW-0812">Transmembrane</keyword>
<dbReference type="InterPro" id="IPR008756">
    <property type="entry name" value="Peptidase_M56"/>
</dbReference>
<sequence length="233" mass="27510">MIIYILKFSACLALFLVFYKLVLEKENMHVFKRFYLLGTLLLSIAIPLITFTYYVEPSVEIIPQITQNIPLQNSVILLEPQIDYLPIILWSIYGLGVFLFGVNFLRNLYQLNYKIKHNPKQKNNRITNVLLKDLVIPHTFFNYIFLNKQKFETHQIPKEVFWHEETHAIQKHSIDVLFIEILQIVFWFNPLIYFIKHAVKLNHEFLADQAVIKKGVETATYQETLLAFSSNAM</sequence>
<feature type="transmembrane region" description="Helical" evidence="1">
    <location>
        <begin position="176"/>
        <end position="195"/>
    </location>
</feature>